<feature type="region of interest" description="Disordered" evidence="1">
    <location>
        <begin position="47"/>
        <end position="85"/>
    </location>
</feature>
<evidence type="ECO:0000313" key="3">
    <source>
        <dbReference type="Proteomes" id="UP000002146"/>
    </source>
</evidence>
<proteinExistence type="predicted"/>
<dbReference type="KEGG" id="mem:Memar_1761"/>
<gene>
    <name evidence="2" type="ordered locus">Memar_1761</name>
</gene>
<reference evidence="2 3" key="1">
    <citation type="journal article" date="2009" name="Stand. Genomic Sci.">
        <title>Complete genome sequence of Methanoculleus marisnigri Romesser et al. 1981 type strain JR1.</title>
        <authorList>
            <person name="Anderson I.J."/>
            <person name="Sieprawska-Lupa M."/>
            <person name="Lapidus A."/>
            <person name="Nolan M."/>
            <person name="Copeland A."/>
            <person name="Glavina Del Rio T."/>
            <person name="Tice H."/>
            <person name="Dalin E."/>
            <person name="Barry K."/>
            <person name="Saunders E."/>
            <person name="Han C."/>
            <person name="Brettin T."/>
            <person name="Detter J.C."/>
            <person name="Bruce D."/>
            <person name="Mikhailova N."/>
            <person name="Pitluck S."/>
            <person name="Hauser L."/>
            <person name="Land M."/>
            <person name="Lucas S."/>
            <person name="Richardson P."/>
            <person name="Whitman W.B."/>
            <person name="Kyrpides N.C."/>
        </authorList>
    </citation>
    <scope>NUCLEOTIDE SEQUENCE [LARGE SCALE GENOMIC DNA]</scope>
    <source>
        <strain evidence="3">ATCC 35101 / DSM 1498 / JR1</strain>
    </source>
</reference>
<protein>
    <submittedName>
        <fullName evidence="2">Uncharacterized protein</fullName>
    </submittedName>
</protein>
<evidence type="ECO:0000313" key="2">
    <source>
        <dbReference type="EMBL" id="ABN57687.1"/>
    </source>
</evidence>
<accession>A3CWD7</accession>
<dbReference type="AlphaFoldDB" id="A3CWD7"/>
<keyword evidence="3" id="KW-1185">Reference proteome</keyword>
<dbReference type="HOGENOM" id="CLU_2504985_0_0_2"/>
<organism evidence="2 3">
    <name type="scientific">Methanoculleus marisnigri (strain ATCC 35101 / DSM 1498 / JR1)</name>
    <dbReference type="NCBI Taxonomy" id="368407"/>
    <lineage>
        <taxon>Archaea</taxon>
        <taxon>Methanobacteriati</taxon>
        <taxon>Methanobacteriota</taxon>
        <taxon>Stenosarchaea group</taxon>
        <taxon>Methanomicrobia</taxon>
        <taxon>Methanomicrobiales</taxon>
        <taxon>Methanomicrobiaceae</taxon>
        <taxon>Methanoculleus</taxon>
    </lineage>
</organism>
<dbReference type="EMBL" id="CP000562">
    <property type="protein sequence ID" value="ABN57687.1"/>
    <property type="molecule type" value="Genomic_DNA"/>
</dbReference>
<dbReference type="Proteomes" id="UP000002146">
    <property type="component" value="Chromosome"/>
</dbReference>
<name>A3CWD7_METMJ</name>
<sequence length="85" mass="9166">MHGPAACGSGIQKTFFSTGQAQHAGMLEAHRKTCRAEWSSTRNVFPEAEASSGMNRRDHRMATRRCGGILRGSGTGPVRGNDYIS</sequence>
<evidence type="ECO:0000256" key="1">
    <source>
        <dbReference type="SAM" id="MobiDB-lite"/>
    </source>
</evidence>
<dbReference type="STRING" id="368407.Memar_1761"/>